<protein>
    <submittedName>
        <fullName evidence="2">One cut domain family member</fullName>
    </submittedName>
</protein>
<sequence length="773" mass="85635">MEPSSVPKCELQEINSNLDTRFETQSPSDEGPSDEEFYYEDGDEDIDELIVNDYHQLDPSLSNAEPADDLEELPDDFLGPDCIKGTSRIHPKSIQRRLSSNIDKIRAAKIMAKHSTGKSFRESMIRAPIHGKAPLSTKKQVNTQSYGDEIKAQKISNDQRISHSNIGKPSGLSMSSVTRETHSDTNNLAMSSDSYHTNASNCNVKLNIDESLKYSTDSLSSVLPCLTASSKATLAEIVSKLEPQEYKLQHQQSIETAELTARLLSDQTQTFSNAELASSMISTLLGESSPKPYSDYAYDPVNALKALEQAEKILEAANEERNAQAAQLKVSEARQETRHQIKTECHIEPIDDAINDDDDLPPVEQPERRDFKRSRSQIKMEVGSVQSNNSSEPEGSVGTSSCLNLGDDDDDVYIDTKELCKKIAYELKQHSIPQAVFAERILCRSQGTLSDLLRNPKPWDKLKSGRETFKRMNTWVQQPLEVRLVVLDLYRGPSLPSQMVASLSPPTPAQNSRHATKLKLSSSVNNNINDEAEDGGALKRPRLVFSDIQKKTLQAIFKETQRPSREMQQTIAEHLSLDISTVANFFMNARRRSRNAQSSSGEEPSDFQELLPNSPIQDDNDGGCDFSRDSNDITTMEEEAKINQIISNEAGAAKLLFSVPIPPVVIPSAATITPSLTIPTPTSVPTIITPSKQPLSPLTGPEILQEITFDTRIDDTIECVAAMAANYAAKQKEAKNEPSHGLNKPSEATTIRAPRKRPITKKRTDINLDFNVD</sequence>
<reference evidence="2" key="1">
    <citation type="submission" date="2016-11" db="UniProtKB">
        <authorList>
            <consortium name="WormBaseParasite"/>
        </authorList>
    </citation>
    <scope>IDENTIFICATION</scope>
    <source>
        <strain evidence="2">KR3021</strain>
    </source>
</reference>
<dbReference type="WBParaSite" id="RSKR_0000794200.1">
    <property type="protein sequence ID" value="RSKR_0000794200.1"/>
    <property type="gene ID" value="RSKR_0000794200"/>
</dbReference>
<accession>A0AC35U6N2</accession>
<evidence type="ECO:0000313" key="1">
    <source>
        <dbReference type="Proteomes" id="UP000095286"/>
    </source>
</evidence>
<proteinExistence type="predicted"/>
<organism evidence="1 2">
    <name type="scientific">Rhabditophanes sp. KR3021</name>
    <dbReference type="NCBI Taxonomy" id="114890"/>
    <lineage>
        <taxon>Eukaryota</taxon>
        <taxon>Metazoa</taxon>
        <taxon>Ecdysozoa</taxon>
        <taxon>Nematoda</taxon>
        <taxon>Chromadorea</taxon>
        <taxon>Rhabditida</taxon>
        <taxon>Tylenchina</taxon>
        <taxon>Panagrolaimomorpha</taxon>
        <taxon>Strongyloidoidea</taxon>
        <taxon>Alloionematidae</taxon>
        <taxon>Rhabditophanes</taxon>
    </lineage>
</organism>
<name>A0AC35U6N2_9BILA</name>
<evidence type="ECO:0000313" key="2">
    <source>
        <dbReference type="WBParaSite" id="RSKR_0000794200.1"/>
    </source>
</evidence>
<dbReference type="Proteomes" id="UP000095286">
    <property type="component" value="Unplaced"/>
</dbReference>